<proteinExistence type="predicted"/>
<evidence type="ECO:0000313" key="2">
    <source>
        <dbReference type="Proteomes" id="UP000014984"/>
    </source>
</evidence>
<dbReference type="Pfam" id="PF02810">
    <property type="entry name" value="SEC-C"/>
    <property type="match status" value="1"/>
</dbReference>
<dbReference type="HOGENOM" id="CLU_619488_0_0_14"/>
<protein>
    <submittedName>
        <fullName evidence="1">Uncharacterized protein</fullName>
    </submittedName>
</protein>
<dbReference type="EMBL" id="CP005074">
    <property type="protein sequence ID" value="AGR41110.1"/>
    <property type="molecule type" value="Genomic_DNA"/>
</dbReference>
<dbReference type="OrthoDB" id="390238at2"/>
<dbReference type="STRING" id="1276220.STAIW_v1c04670"/>
<dbReference type="RefSeq" id="WP_020834249.1">
    <property type="nucleotide sequence ID" value="NC_021846.1"/>
</dbReference>
<dbReference type="AlphaFoldDB" id="S5MGY4"/>
<reference evidence="1 2" key="1">
    <citation type="journal article" date="2013" name="Genome Biol. Evol.">
        <title>Comparison of metabolic capacities and inference of gene content evolution in mosquito-associated Spiroplasma diminutum and S. taiwanense.</title>
        <authorList>
            <person name="Lo W.S."/>
            <person name="Ku C."/>
            <person name="Chen L.L."/>
            <person name="Chang T.H."/>
            <person name="Kuo C.H."/>
        </authorList>
    </citation>
    <scope>NUCLEOTIDE SEQUENCE [LARGE SCALE GENOMIC DNA]</scope>
    <source>
        <strain evidence="1">CT-1</strain>
    </source>
</reference>
<dbReference type="Proteomes" id="UP000014984">
    <property type="component" value="Chromosome"/>
</dbReference>
<dbReference type="PATRIC" id="fig|1276220.3.peg.472"/>
<name>S5MGY4_9MOLU</name>
<sequence length="438" mass="52004">MGIKNNQETKDLLELVDKQALYKEIKNNKLSDSETQKFVEAIFENYFLDNDNINFLVNNGINFFNFEENELCFCLSGIKYSECCFANLSDKIDEQYIPFLKAILNKKDYDKYLSFSNKTFQNAYKDFAKLEKCNYSNCISKAVENRLYNFDFEKNMYVSTNNTNPFNNNYKMGDNFFNKVDNNNFKFFGFCTKHYNEINKIVINKESSDKDILLSNFSIILYKLFIARIQLFCLREEYRNYFNSIKDENIKPLFIYNLKRISNHVSSLVDTYNFIKKNINQELKNYKILKFNLPKTDIFTISDLIYPQICPEDFKLVNSINNIFITENSAFLKMWVNKDSTLITIIFNNDNKILNNFFNQYKKIIHAKSKYEAAFISNCALILADNILFDKIWFDKLENNNKALFSALNKFRFEHPNMGQEYLKMKFFAGFNKGNNFF</sequence>
<accession>S5MGY4</accession>
<dbReference type="KEGG" id="stai:STAIW_v1c04670"/>
<organism evidence="1 2">
    <name type="scientific">Spiroplasma taiwanense CT-1</name>
    <dbReference type="NCBI Taxonomy" id="1276220"/>
    <lineage>
        <taxon>Bacteria</taxon>
        <taxon>Bacillati</taxon>
        <taxon>Mycoplasmatota</taxon>
        <taxon>Mollicutes</taxon>
        <taxon>Entomoplasmatales</taxon>
        <taxon>Spiroplasmataceae</taxon>
        <taxon>Spiroplasma</taxon>
    </lineage>
</organism>
<evidence type="ECO:0000313" key="1">
    <source>
        <dbReference type="EMBL" id="AGR41110.1"/>
    </source>
</evidence>
<dbReference type="InterPro" id="IPR004027">
    <property type="entry name" value="SEC_C_motif"/>
</dbReference>
<keyword evidence="2" id="KW-1185">Reference proteome</keyword>
<gene>
    <name evidence="1" type="ORF">STAIW_v1c04670</name>
</gene>